<organism evidence="1 2">
    <name type="scientific">Portunus trituberculatus</name>
    <name type="common">Swimming crab</name>
    <name type="synonym">Neptunus trituberculatus</name>
    <dbReference type="NCBI Taxonomy" id="210409"/>
    <lineage>
        <taxon>Eukaryota</taxon>
        <taxon>Metazoa</taxon>
        <taxon>Ecdysozoa</taxon>
        <taxon>Arthropoda</taxon>
        <taxon>Crustacea</taxon>
        <taxon>Multicrustacea</taxon>
        <taxon>Malacostraca</taxon>
        <taxon>Eumalacostraca</taxon>
        <taxon>Eucarida</taxon>
        <taxon>Decapoda</taxon>
        <taxon>Pleocyemata</taxon>
        <taxon>Brachyura</taxon>
        <taxon>Eubrachyura</taxon>
        <taxon>Portunoidea</taxon>
        <taxon>Portunidae</taxon>
        <taxon>Portuninae</taxon>
        <taxon>Portunus</taxon>
    </lineage>
</organism>
<keyword evidence="2" id="KW-1185">Reference proteome</keyword>
<comment type="caution">
    <text evidence="1">The sequence shown here is derived from an EMBL/GenBank/DDBJ whole genome shotgun (WGS) entry which is preliminary data.</text>
</comment>
<dbReference type="EMBL" id="VSRR010016724">
    <property type="protein sequence ID" value="MPC59628.1"/>
    <property type="molecule type" value="Genomic_DNA"/>
</dbReference>
<accession>A0A5B7GRE2</accession>
<sequence length="53" mass="6347">MKECLASRKTDLTLYQAEYHLLYAFSTKRWVSDTDTVNRENQHNTFTGHPNWQ</sequence>
<evidence type="ECO:0000313" key="2">
    <source>
        <dbReference type="Proteomes" id="UP000324222"/>
    </source>
</evidence>
<protein>
    <submittedName>
        <fullName evidence="1">Uncharacterized protein</fullName>
    </submittedName>
</protein>
<dbReference type="Proteomes" id="UP000324222">
    <property type="component" value="Unassembled WGS sequence"/>
</dbReference>
<name>A0A5B7GRE2_PORTR</name>
<proteinExistence type="predicted"/>
<reference evidence="1 2" key="1">
    <citation type="submission" date="2019-05" db="EMBL/GenBank/DDBJ databases">
        <title>Another draft genome of Portunus trituberculatus and its Hox gene families provides insights of decapod evolution.</title>
        <authorList>
            <person name="Jeong J.-H."/>
            <person name="Song I."/>
            <person name="Kim S."/>
            <person name="Choi T."/>
            <person name="Kim D."/>
            <person name="Ryu S."/>
            <person name="Kim W."/>
        </authorList>
    </citation>
    <scope>NUCLEOTIDE SEQUENCE [LARGE SCALE GENOMIC DNA]</scope>
    <source>
        <tissue evidence="1">Muscle</tissue>
    </source>
</reference>
<gene>
    <name evidence="1" type="ORF">E2C01_053652</name>
</gene>
<evidence type="ECO:0000313" key="1">
    <source>
        <dbReference type="EMBL" id="MPC59628.1"/>
    </source>
</evidence>
<dbReference type="AlphaFoldDB" id="A0A5B7GRE2"/>